<organism evidence="2 3">
    <name type="scientific">Cymbomonas tetramitiformis</name>
    <dbReference type="NCBI Taxonomy" id="36881"/>
    <lineage>
        <taxon>Eukaryota</taxon>
        <taxon>Viridiplantae</taxon>
        <taxon>Chlorophyta</taxon>
        <taxon>Pyramimonadophyceae</taxon>
        <taxon>Pyramimonadales</taxon>
        <taxon>Pyramimonadaceae</taxon>
        <taxon>Cymbomonas</taxon>
    </lineage>
</organism>
<dbReference type="EMBL" id="LGRX02015415">
    <property type="protein sequence ID" value="KAK3263473.1"/>
    <property type="molecule type" value="Genomic_DNA"/>
</dbReference>
<name>A0AAE0FPU3_9CHLO</name>
<dbReference type="Proteomes" id="UP001190700">
    <property type="component" value="Unassembled WGS sequence"/>
</dbReference>
<evidence type="ECO:0000256" key="1">
    <source>
        <dbReference type="SAM" id="MobiDB-lite"/>
    </source>
</evidence>
<accession>A0AAE0FPU3</accession>
<evidence type="ECO:0000313" key="2">
    <source>
        <dbReference type="EMBL" id="KAK3263473.1"/>
    </source>
</evidence>
<comment type="caution">
    <text evidence="2">The sequence shown here is derived from an EMBL/GenBank/DDBJ whole genome shotgun (WGS) entry which is preliminary data.</text>
</comment>
<reference evidence="2 3" key="1">
    <citation type="journal article" date="2015" name="Genome Biol. Evol.">
        <title>Comparative Genomics of a Bacterivorous Green Alga Reveals Evolutionary Causalities and Consequences of Phago-Mixotrophic Mode of Nutrition.</title>
        <authorList>
            <person name="Burns J.A."/>
            <person name="Paasch A."/>
            <person name="Narechania A."/>
            <person name="Kim E."/>
        </authorList>
    </citation>
    <scope>NUCLEOTIDE SEQUENCE [LARGE SCALE GENOMIC DNA]</scope>
    <source>
        <strain evidence="2 3">PLY_AMNH</strain>
    </source>
</reference>
<feature type="region of interest" description="Disordered" evidence="1">
    <location>
        <begin position="1"/>
        <end position="35"/>
    </location>
</feature>
<evidence type="ECO:0000313" key="3">
    <source>
        <dbReference type="Proteomes" id="UP001190700"/>
    </source>
</evidence>
<gene>
    <name evidence="2" type="ORF">CYMTET_27724</name>
</gene>
<protein>
    <submittedName>
        <fullName evidence="2">Uncharacterized protein</fullName>
    </submittedName>
</protein>
<dbReference type="AlphaFoldDB" id="A0AAE0FPU3"/>
<keyword evidence="3" id="KW-1185">Reference proteome</keyword>
<sequence length="72" mass="7845">MVHFGSATPAVIEPPAVKHEPTEMAGPHEPAVPLPKQFINSETPFRSYFMDKMSTELGFNGPSIYGVAICQL</sequence>
<proteinExistence type="predicted"/>